<dbReference type="EMBL" id="OX459120">
    <property type="protein sequence ID" value="CAI9098722.1"/>
    <property type="molecule type" value="Genomic_DNA"/>
</dbReference>
<dbReference type="Proteomes" id="UP001161247">
    <property type="component" value="Chromosome 3"/>
</dbReference>
<proteinExistence type="predicted"/>
<evidence type="ECO:0000313" key="1">
    <source>
        <dbReference type="EMBL" id="CAI9098722.1"/>
    </source>
</evidence>
<evidence type="ECO:0000313" key="2">
    <source>
        <dbReference type="Proteomes" id="UP001161247"/>
    </source>
</evidence>
<organism evidence="1 2">
    <name type="scientific">Oldenlandia corymbosa var. corymbosa</name>
    <dbReference type="NCBI Taxonomy" id="529605"/>
    <lineage>
        <taxon>Eukaryota</taxon>
        <taxon>Viridiplantae</taxon>
        <taxon>Streptophyta</taxon>
        <taxon>Embryophyta</taxon>
        <taxon>Tracheophyta</taxon>
        <taxon>Spermatophyta</taxon>
        <taxon>Magnoliopsida</taxon>
        <taxon>eudicotyledons</taxon>
        <taxon>Gunneridae</taxon>
        <taxon>Pentapetalae</taxon>
        <taxon>asterids</taxon>
        <taxon>lamiids</taxon>
        <taxon>Gentianales</taxon>
        <taxon>Rubiaceae</taxon>
        <taxon>Rubioideae</taxon>
        <taxon>Spermacoceae</taxon>
        <taxon>Hedyotis-Oldenlandia complex</taxon>
        <taxon>Oldenlandia</taxon>
    </lineage>
</organism>
<name>A0AAV1CTF9_OLDCO</name>
<gene>
    <name evidence="1" type="ORF">OLC1_LOCUS8871</name>
</gene>
<keyword evidence="2" id="KW-1185">Reference proteome</keyword>
<sequence>MSQEEWRLQQHQQTIYQTLRARMKVVFTPFQQFTLLWLMTPLMNLWRWMLESPPSEDMRHDPHFILEIFVPTVPDVPPTRHILPISVLNSNWFDSTCTANELSLSREGSVQSCWNNRRFCMHISSSDECISLDKMYRNSLKIKCKRIKKSRKQKFSQDMSESVSTGDESAM</sequence>
<reference evidence="1" key="1">
    <citation type="submission" date="2023-03" db="EMBL/GenBank/DDBJ databases">
        <authorList>
            <person name="Julca I."/>
        </authorList>
    </citation>
    <scope>NUCLEOTIDE SEQUENCE</scope>
</reference>
<protein>
    <submittedName>
        <fullName evidence="1">OLC1v1035413C1</fullName>
    </submittedName>
</protein>
<dbReference type="AlphaFoldDB" id="A0AAV1CTF9"/>
<accession>A0AAV1CTF9</accession>